<gene>
    <name evidence="1" type="ORF">S06H3_31995</name>
</gene>
<reference evidence="1" key="1">
    <citation type="journal article" date="2014" name="Front. Microbiol.">
        <title>High frequency of phylogenetically diverse reductive dehalogenase-homologous genes in deep subseafloor sedimentary metagenomes.</title>
        <authorList>
            <person name="Kawai M."/>
            <person name="Futagami T."/>
            <person name="Toyoda A."/>
            <person name="Takaki Y."/>
            <person name="Nishi S."/>
            <person name="Hori S."/>
            <person name="Arai W."/>
            <person name="Tsubouchi T."/>
            <person name="Morono Y."/>
            <person name="Uchiyama I."/>
            <person name="Ito T."/>
            <person name="Fujiyama A."/>
            <person name="Inagaki F."/>
            <person name="Takami H."/>
        </authorList>
    </citation>
    <scope>NUCLEOTIDE SEQUENCE</scope>
    <source>
        <strain evidence="1">Expedition CK06-06</strain>
    </source>
</reference>
<accession>X1M3E4</accession>
<organism evidence="1">
    <name type="scientific">marine sediment metagenome</name>
    <dbReference type="NCBI Taxonomy" id="412755"/>
    <lineage>
        <taxon>unclassified sequences</taxon>
        <taxon>metagenomes</taxon>
        <taxon>ecological metagenomes</taxon>
    </lineage>
</organism>
<name>X1M3E4_9ZZZZ</name>
<dbReference type="AlphaFoldDB" id="X1M3E4"/>
<comment type="caution">
    <text evidence="1">The sequence shown here is derived from an EMBL/GenBank/DDBJ whole genome shotgun (WGS) entry which is preliminary data.</text>
</comment>
<sequence>MINMKITYRNGSTRTIKMKKCKGKKERKIEMNRILAIIGDAAAAEMEHQQSNKEQ</sequence>
<proteinExistence type="predicted"/>
<dbReference type="EMBL" id="BARV01018985">
    <property type="protein sequence ID" value="GAI25878.1"/>
    <property type="molecule type" value="Genomic_DNA"/>
</dbReference>
<evidence type="ECO:0000313" key="1">
    <source>
        <dbReference type="EMBL" id="GAI25878.1"/>
    </source>
</evidence>
<protein>
    <submittedName>
        <fullName evidence="1">Uncharacterized protein</fullName>
    </submittedName>
</protein>